<proteinExistence type="predicted"/>
<dbReference type="AlphaFoldDB" id="A0A1H2G5L9"/>
<sequence length="40" mass="4497">MPLNRRSQQFSAGIRYYDKARLAMGFTGHAETLQTSAKGH</sequence>
<name>A0A1H2G5L9_9GAMM</name>
<evidence type="ECO:0000313" key="2">
    <source>
        <dbReference type="Proteomes" id="UP000243924"/>
    </source>
</evidence>
<accession>A0A1H2G5L9</accession>
<organism evidence="1 2">
    <name type="scientific">Halopseudomonas salegens</name>
    <dbReference type="NCBI Taxonomy" id="1434072"/>
    <lineage>
        <taxon>Bacteria</taxon>
        <taxon>Pseudomonadati</taxon>
        <taxon>Pseudomonadota</taxon>
        <taxon>Gammaproteobacteria</taxon>
        <taxon>Pseudomonadales</taxon>
        <taxon>Pseudomonadaceae</taxon>
        <taxon>Halopseudomonas</taxon>
    </lineage>
</organism>
<dbReference type="EMBL" id="LT629787">
    <property type="protein sequence ID" value="SDU14946.1"/>
    <property type="molecule type" value="Genomic_DNA"/>
</dbReference>
<dbReference type="Proteomes" id="UP000243924">
    <property type="component" value="Chromosome I"/>
</dbReference>
<evidence type="ECO:0000313" key="1">
    <source>
        <dbReference type="EMBL" id="SDU14946.1"/>
    </source>
</evidence>
<protein>
    <submittedName>
        <fullName evidence="1">Uncharacterized protein</fullName>
    </submittedName>
</protein>
<reference evidence="2" key="1">
    <citation type="submission" date="2016-10" db="EMBL/GenBank/DDBJ databases">
        <authorList>
            <person name="Varghese N."/>
            <person name="Submissions S."/>
        </authorList>
    </citation>
    <scope>NUCLEOTIDE SEQUENCE [LARGE SCALE GENOMIC DNA]</scope>
    <source>
        <strain evidence="2">CECT 8338</strain>
    </source>
</reference>
<gene>
    <name evidence="1" type="ORF">SAMN05216210_2062</name>
</gene>
<keyword evidence="2" id="KW-1185">Reference proteome</keyword>